<dbReference type="PROSITE" id="PS50927">
    <property type="entry name" value="BULB_LECTIN"/>
    <property type="match status" value="1"/>
</dbReference>
<feature type="compositionally biased region" description="Low complexity" evidence="1">
    <location>
        <begin position="2619"/>
        <end position="2628"/>
    </location>
</feature>
<accession>A0A7W3NMR7</accession>
<dbReference type="PROSITE" id="PS50231">
    <property type="entry name" value="RICIN_B_LECTIN"/>
    <property type="match status" value="1"/>
</dbReference>
<feature type="region of interest" description="Disordered" evidence="1">
    <location>
        <begin position="281"/>
        <end position="360"/>
    </location>
</feature>
<dbReference type="EMBL" id="JACJIJ010000002">
    <property type="protein sequence ID" value="MBA9053332.1"/>
    <property type="molecule type" value="Genomic_DNA"/>
</dbReference>
<dbReference type="PANTHER" id="PTHR32305">
    <property type="match status" value="1"/>
</dbReference>
<feature type="region of interest" description="Disordered" evidence="1">
    <location>
        <begin position="124"/>
        <end position="143"/>
    </location>
</feature>
<dbReference type="RefSeq" id="WP_182775547.1">
    <property type="nucleotide sequence ID" value="NZ_BAAAHW010000006.1"/>
</dbReference>
<dbReference type="SUPFAM" id="SSF50370">
    <property type="entry name" value="Ricin B-like lectins"/>
    <property type="match status" value="1"/>
</dbReference>
<name>A0A7W3NMR7_STRMR</name>
<dbReference type="SMART" id="SM00306">
    <property type="entry name" value="HintN"/>
    <property type="match status" value="1"/>
</dbReference>
<dbReference type="InterPro" id="IPR001480">
    <property type="entry name" value="Bulb-type_lectin_dom"/>
</dbReference>
<dbReference type="NCBIfam" id="TIGR01643">
    <property type="entry name" value="YD_repeat_2x"/>
    <property type="match status" value="3"/>
</dbReference>
<feature type="compositionally biased region" description="Low complexity" evidence="1">
    <location>
        <begin position="2556"/>
        <end position="2569"/>
    </location>
</feature>
<feature type="compositionally biased region" description="Basic and acidic residues" evidence="1">
    <location>
        <begin position="2667"/>
        <end position="2679"/>
    </location>
</feature>
<keyword evidence="4" id="KW-1185">Reference proteome</keyword>
<feature type="compositionally biased region" description="Polar residues" evidence="1">
    <location>
        <begin position="339"/>
        <end position="351"/>
    </location>
</feature>
<dbReference type="GeneID" id="93981047"/>
<evidence type="ECO:0000313" key="4">
    <source>
        <dbReference type="Proteomes" id="UP000577386"/>
    </source>
</evidence>
<feature type="compositionally biased region" description="Low complexity" evidence="1">
    <location>
        <begin position="2586"/>
        <end position="2597"/>
    </location>
</feature>
<evidence type="ECO:0000259" key="2">
    <source>
        <dbReference type="PROSITE" id="PS50927"/>
    </source>
</evidence>
<dbReference type="InterPro" id="IPR036426">
    <property type="entry name" value="Bulb-type_lectin_dom_sf"/>
</dbReference>
<dbReference type="Gene3D" id="2.90.10.10">
    <property type="entry name" value="Bulb-type lectin domain"/>
    <property type="match status" value="1"/>
</dbReference>
<protein>
    <submittedName>
        <fullName evidence="3">RHS repeat-associated protein</fullName>
    </submittedName>
</protein>
<dbReference type="InterPro" id="IPR035992">
    <property type="entry name" value="Ricin_B-like_lectins"/>
</dbReference>
<reference evidence="3 4" key="1">
    <citation type="submission" date="2020-08" db="EMBL/GenBank/DDBJ databases">
        <title>Sequencing the genomes of 1000 actinobacteria strains.</title>
        <authorList>
            <person name="Klenk H.-P."/>
        </authorList>
    </citation>
    <scope>NUCLEOTIDE SEQUENCE [LARGE SCALE GENOMIC DNA]</scope>
    <source>
        <strain evidence="3 4">DSM 41827</strain>
    </source>
</reference>
<dbReference type="InterPro" id="IPR006530">
    <property type="entry name" value="YD"/>
</dbReference>
<dbReference type="Proteomes" id="UP000577386">
    <property type="component" value="Unassembled WGS sequence"/>
</dbReference>
<gene>
    <name evidence="3" type="ORF">HDA42_002510</name>
</gene>
<sequence>MSGRRRWFAGTWHRRFFGGLGLWTIPVALLALLLPVAIASGFGTPGFLAGHSDDGFGHHGGFSFDGKVWRPKKLPATKAVGAHLLQAKTAKHPKGYKALGAYRAQTVHWPKAGTAVVDLSPQAGAKPGAVSDTTSSADAKSGTKRGVMAGRQTVENLKAPLRKAGSLPVWVAPAGGKHAVDSVRVQAASHAQTLRTGANGMLLGITPSGSTSADGRVEVVIDYSAIARAYGGGYGSRLRLVQLPGCALTTPQKSECQKATPLKFTNRADAEQLTATVRIAPAAASNSGDEASNDTKPTDGSASSTPSASASADPSQSPDTDPSGTARPTTGVESPKPDNGNTASPGPSGSANGPEAMSERTAPLSAVAAADTTALAVTSGTSGSQGDYGATQLSAAGTWQASATGSFTYSYPISVPAAIGGNAPSVGLGYDSQSVDGETTARNSQASWVGDGWSYQVGYVERRYRSCSSLLDSDGKKLVKGSADECWGGDNATLSFGSHSGVLVPDGVDSGVAGEIKQWRIQGDDGTVVQELSGAANGLHDGVYYRVLTTDGTAAYFGADHSPNTPGTGATMPSDPADSSTHSAWGVPVLHPRSTDPCHDDAKGKLSQCDKPEGWRWNLDFVVAPDGFVQRYDYTAESNYYDLGGGQAAATDDPDDTGTLTSYTRGGALTLISYGYTLDDEQAGRTPAAEVDFGLAQRCQTTGTFIDCSADNLKDSTATHWPDVPWDLHCDSTDKTKLPDGATKVPADVCVTAGPSFWTTTRLDSITTKVHVKATDQLTAVDTYKLGQAYSDAGGTVDPVTGTTVDPKDAGMLQAVMWLQSVKHTGTGTYDNGNSDIALNQVSFTGTEIDNRVNDDSPSAPPLYRPRISSIQTETGESIAVEYNSAPCAGKTLSIDHADSNTESCYPAYWTVPGASKPIADWFNKVTVNSVTTSDLTIAGQYKPDAQNNPAGSEAQISRYSYSGPAWHRDDDALTDDQYRTWDQFRGFRTVTVQTGQAPEPVTQQTSTYLQGMDGDYKADGTRRSVTVDAKVDGNTVLSVTDADQLAGTDFTDTSYTQAGGKADEVSVNGPFTFTTTASAAQTPWTAWTQDDNPGGTKPDASTLPDLTAHRIKASSSLQYELLADGTWQHTKTDTTYDGQGRLSTVDAHGDGVDPKQEKCATTTYAEPPSTNTMMLSYPDRVTSVAGDCSTTASASNLLTDKKIYYLGDGTPSTLGTFGTVSANGESTATQTATSYTGTTENWLTTSAMTYDGAGRVTDSYDATGQKTHTDFSPPWSSAGNNTNAIGETSTNSKGWKVSSILDALRGATLESVDANGRKTDMTYDALGRRTAVWLPGRDKAAGQSPDRTFAYSVNPGAVPAPGGTITQPGAPTSVTSKTLRDDGTYATSVVIYDGMLQPRQTQATAMGDSNSGRVISDTFYDSHGWQVASYAPYSEPNDFPSTNLYAANENQIPSETTTTYDGEGRPLKETLWHQAVEQWHTSTSYPGADEVDTTAPAGGRSTAAFTNAVGQTTSTVVKNTGSTVTLPGGSVIPSGTSLTSDSVRLTMQSDGNLVLSALATGATIWSSGTSGHAGAWAKFGTDGNLVIYSTAAAQLWTTGLTATTGATFQVRNDSTAAVVASNGTTMLWKQGTAGAVAAADATTKYTYTPAGQVDTIKDSAGNTWSYTYNLLGQKLTQTDPNTGKTTFDKYDVAGNLLQTTDARGQTMSYTYDWDNRPTAEYAAPWSAAPDQSKLLVSHVYDTLAKGYPTSSTRYVGGANGTAYTQAVTDYNTAYQPLGTMLTVPSSDGFAAAGQSSAPASGTVTYTATNRYTDTIGLLSTTHYQADGNLPAEDIDYGYTQQGNLDGIGGFINSANTPAYLDTTVHDAFGRVLQANYGHTGKELATFAQYDATTGRTTQTSSMLQTSTSALDVTNMRYNQAGELTAIDDLQDNTTHDTQCFTYDSFQRLTAAWTDTAGITDPSAATPGAVGGCTTARVQTTTTSPIKATTVGGPAPYWQTYTYDQLGDRTGTVNHDTTGNALNDATQTISYPGANGTVPATLPDQAGTATLTNPAGTATIAATYSDPAYANANAGDTISRKVTSTGPLTSSFSITGGAKRCVDDAGGSTTAGTKVQINTCSGATSEKWTVGTDGTVKVLGMCLDTTGNATTSGTLLVIDTCKSDATQKWKVTTTGTLVSNANTAMCLTDPAASATTGTQLTLTACGGSGQTWTNAATGAIPAGQGQTFTYDAEGRTAAVATTSGSHTNTSKYLYDAQGGLLEQTAAVDGVDKTRVLYLFGGSEQITLNVSAKTWTGLRNITGPDGTTVTRSSTGSVTYQVANGQGTAVTAVDASTLAVTRRSFDPFGNPRGTKPGSWVATDENHGFLGQPADPVSGLDLLGARNYDPVQGRFLSPDPVFEPGDPNQMGGYTYAGDNPASGSDPSGLMLMMDGGGGGGGCDAKCAAANDKAYASTTSSSGTKKHSSGCSGFWGCAGHYFKKALPVAEKVATVVAVVAVVVVVVAAVAACTETVVAAPACVMAAGEAIGAVGGLAGGADCMAMGCGGGEPIAGDDADSSPSAGGSDGSGEAPKASADAAPHEAGSGSGDAAAASGAGKESSTDSAGSNAAAPKKADAQGEATASSKAAAAPDEPSTGNSGTTPRSRCSFSPETPVLMAGGKTKAIGKIKTGDKVEAADPKTGKHQGARIVQHIWINHDKDLLDVTVRDKDGHTATLHTTANHPFWDATTHTWKPAGELRRGDALNTVDSSHPSVVKTRITPGTANRWNLTVRQLHTYYVLAGNIPVLVHNTSCPTEAALRAAPHPSSVSFATSVDLASKTAAEAGDIQAASGFATDIPAGYDRAMPEQVHAAMPTDRTPFFFDNSGGDGAYYLSHAEKQASTLRPGISISVSRDMCDNCIGWFQERAAQLGVHLYVSDPTSIHVFAPDGSWMAYDYPSWMG</sequence>
<dbReference type="Gene3D" id="2.180.10.10">
    <property type="entry name" value="RHS repeat-associated core"/>
    <property type="match status" value="3"/>
</dbReference>
<feature type="region of interest" description="Disordered" evidence="1">
    <location>
        <begin position="2549"/>
        <end position="2682"/>
    </location>
</feature>
<feature type="compositionally biased region" description="Low complexity" evidence="1">
    <location>
        <begin position="298"/>
        <end position="325"/>
    </location>
</feature>
<evidence type="ECO:0000313" key="3">
    <source>
        <dbReference type="EMBL" id="MBA9053332.1"/>
    </source>
</evidence>
<feature type="compositionally biased region" description="Low complexity" evidence="1">
    <location>
        <begin position="2656"/>
        <end position="2666"/>
    </location>
</feature>
<evidence type="ECO:0000256" key="1">
    <source>
        <dbReference type="SAM" id="MobiDB-lite"/>
    </source>
</evidence>
<proteinExistence type="predicted"/>
<dbReference type="Pfam" id="PF07591">
    <property type="entry name" value="PT-HINT"/>
    <property type="match status" value="1"/>
</dbReference>
<dbReference type="InterPro" id="IPR000772">
    <property type="entry name" value="Ricin_B_lectin"/>
</dbReference>
<dbReference type="InterPro" id="IPR022385">
    <property type="entry name" value="Rhs_assc_core"/>
</dbReference>
<organism evidence="3 4">
    <name type="scientific">Streptomyces murinus</name>
    <dbReference type="NCBI Taxonomy" id="33900"/>
    <lineage>
        <taxon>Bacteria</taxon>
        <taxon>Bacillati</taxon>
        <taxon>Actinomycetota</taxon>
        <taxon>Actinomycetes</taxon>
        <taxon>Kitasatosporales</taxon>
        <taxon>Streptomycetaceae</taxon>
        <taxon>Streptomyces</taxon>
    </lineage>
</organism>
<dbReference type="SMART" id="SM00458">
    <property type="entry name" value="RICIN"/>
    <property type="match status" value="1"/>
</dbReference>
<dbReference type="Gene3D" id="2.170.16.10">
    <property type="entry name" value="Hedgehog/Intein (Hint) domain"/>
    <property type="match status" value="1"/>
</dbReference>
<dbReference type="Pfam" id="PF00652">
    <property type="entry name" value="Ricin_B_lectin"/>
    <property type="match status" value="1"/>
</dbReference>
<dbReference type="InterPro" id="IPR003587">
    <property type="entry name" value="Hint_dom_N"/>
</dbReference>
<comment type="caution">
    <text evidence="3">The sequence shown here is derived from an EMBL/GenBank/DDBJ whole genome shotgun (WGS) entry which is preliminary data.</text>
</comment>
<feature type="region of interest" description="Disordered" evidence="1">
    <location>
        <begin position="560"/>
        <end position="582"/>
    </location>
</feature>
<dbReference type="InterPro" id="IPR050708">
    <property type="entry name" value="T6SS_VgrG/RHS"/>
</dbReference>
<dbReference type="InterPro" id="IPR036844">
    <property type="entry name" value="Hint_dom_sf"/>
</dbReference>
<dbReference type="NCBIfam" id="TIGR03696">
    <property type="entry name" value="Rhs_assc_core"/>
    <property type="match status" value="1"/>
</dbReference>
<feature type="domain" description="Bulb-type lectin" evidence="2">
    <location>
        <begin position="1524"/>
        <end position="1641"/>
    </location>
</feature>
<dbReference type="CDD" id="cd00081">
    <property type="entry name" value="Hint"/>
    <property type="match status" value="1"/>
</dbReference>
<dbReference type="SMART" id="SM00108">
    <property type="entry name" value="B_lectin"/>
    <property type="match status" value="1"/>
</dbReference>
<dbReference type="SUPFAM" id="SSF51110">
    <property type="entry name" value="alpha-D-mannose-specific plant lectins"/>
    <property type="match status" value="1"/>
</dbReference>
<dbReference type="PANTHER" id="PTHR32305:SF17">
    <property type="entry name" value="TRNA NUCLEASE WAPA"/>
    <property type="match status" value="1"/>
</dbReference>
<feature type="compositionally biased region" description="Polar residues" evidence="1">
    <location>
        <begin position="2633"/>
        <end position="2649"/>
    </location>
</feature>
<dbReference type="SUPFAM" id="SSF51294">
    <property type="entry name" value="Hedgehog/intein (Hint) domain"/>
    <property type="match status" value="1"/>
</dbReference>